<comment type="caution">
    <text evidence="3">The sequence shown here is derived from an EMBL/GenBank/DDBJ whole genome shotgun (WGS) entry which is preliminary data.</text>
</comment>
<organism evidence="3 4">
    <name type="scientific">Candidatus Merdivicinus excrementipullorum</name>
    <dbReference type="NCBI Taxonomy" id="2840867"/>
    <lineage>
        <taxon>Bacteria</taxon>
        <taxon>Bacillati</taxon>
        <taxon>Bacillota</taxon>
        <taxon>Clostridia</taxon>
        <taxon>Eubacteriales</taxon>
        <taxon>Oscillospiraceae</taxon>
        <taxon>Oscillospiraceae incertae sedis</taxon>
        <taxon>Candidatus Merdivicinus</taxon>
    </lineage>
</organism>
<proteinExistence type="predicted"/>
<gene>
    <name evidence="3" type="ORF">IAB51_03580</name>
</gene>
<dbReference type="Proteomes" id="UP000824002">
    <property type="component" value="Unassembled WGS sequence"/>
</dbReference>
<dbReference type="AlphaFoldDB" id="A0A9D1FLG6"/>
<feature type="chain" id="PRO_5039542304" description="YD repeat (Two copies)" evidence="2">
    <location>
        <begin position="21"/>
        <end position="309"/>
    </location>
</feature>
<feature type="compositionally biased region" description="Low complexity" evidence="1">
    <location>
        <begin position="37"/>
        <end position="48"/>
    </location>
</feature>
<reference evidence="3" key="2">
    <citation type="journal article" date="2021" name="PeerJ">
        <title>Extensive microbial diversity within the chicken gut microbiome revealed by metagenomics and culture.</title>
        <authorList>
            <person name="Gilroy R."/>
            <person name="Ravi A."/>
            <person name="Getino M."/>
            <person name="Pursley I."/>
            <person name="Horton D.L."/>
            <person name="Alikhan N.F."/>
            <person name="Baker D."/>
            <person name="Gharbi K."/>
            <person name="Hall N."/>
            <person name="Watson M."/>
            <person name="Adriaenssens E.M."/>
            <person name="Foster-Nyarko E."/>
            <person name="Jarju S."/>
            <person name="Secka A."/>
            <person name="Antonio M."/>
            <person name="Oren A."/>
            <person name="Chaudhuri R.R."/>
            <person name="La Ragione R."/>
            <person name="Hildebrand F."/>
            <person name="Pallen M.J."/>
        </authorList>
    </citation>
    <scope>NUCLEOTIDE SEQUENCE</scope>
    <source>
        <strain evidence="3">CHK199-13235</strain>
    </source>
</reference>
<reference evidence="3" key="1">
    <citation type="submission" date="2020-10" db="EMBL/GenBank/DDBJ databases">
        <authorList>
            <person name="Gilroy R."/>
        </authorList>
    </citation>
    <scope>NUCLEOTIDE SEQUENCE</scope>
    <source>
        <strain evidence="3">CHK199-13235</strain>
    </source>
</reference>
<feature type="compositionally biased region" description="Acidic residues" evidence="1">
    <location>
        <begin position="49"/>
        <end position="59"/>
    </location>
</feature>
<name>A0A9D1FLG6_9FIRM</name>
<evidence type="ECO:0000256" key="1">
    <source>
        <dbReference type="SAM" id="MobiDB-lite"/>
    </source>
</evidence>
<dbReference type="EMBL" id="DVJP01000027">
    <property type="protein sequence ID" value="HIS75872.1"/>
    <property type="molecule type" value="Genomic_DNA"/>
</dbReference>
<protein>
    <recommendedName>
        <fullName evidence="5">YD repeat (Two copies)</fullName>
    </recommendedName>
</protein>
<evidence type="ECO:0000256" key="2">
    <source>
        <dbReference type="SAM" id="SignalP"/>
    </source>
</evidence>
<evidence type="ECO:0000313" key="3">
    <source>
        <dbReference type="EMBL" id="HIS75872.1"/>
    </source>
</evidence>
<keyword evidence="2" id="KW-0732">Signal</keyword>
<accession>A0A9D1FLG6</accession>
<evidence type="ECO:0000313" key="4">
    <source>
        <dbReference type="Proteomes" id="UP000824002"/>
    </source>
</evidence>
<dbReference type="PROSITE" id="PS51257">
    <property type="entry name" value="PROKAR_LIPOPROTEIN"/>
    <property type="match status" value="1"/>
</dbReference>
<feature type="signal peptide" evidence="2">
    <location>
        <begin position="1"/>
        <end position="20"/>
    </location>
</feature>
<evidence type="ECO:0008006" key="5">
    <source>
        <dbReference type="Google" id="ProtNLM"/>
    </source>
</evidence>
<feature type="region of interest" description="Disordered" evidence="1">
    <location>
        <begin position="22"/>
        <end position="64"/>
    </location>
</feature>
<dbReference type="Gene3D" id="2.180.10.10">
    <property type="entry name" value="RHS repeat-associated core"/>
    <property type="match status" value="1"/>
</dbReference>
<sequence length="309" mass="34685">MKKQVAILLTGVMMASALLGGCGSEGQQTSEQAVSGAEPQQESSQQAETSEESSAEEEAQAALDEPYVLVRENSTKKGIITEYAYDENGDKISETVTYQDKPDETLYREYTTQYQEDGSKIVTESQTMLQATGEAISNATYEYDYNPEGLLVRKAGFYDGQLDGEVTYEYDENGNLTYQSETKATSLGNAMAKKCEYDAAGNLVKETLLDSDGNVNRVYTYEYDGDGKQILQHEFNAAGEETVSYELCQWKYEYDEDGRITQEWKEGTEHGGKFEHYEYEYDEYGNICKKKDLTLHITYEYAPLSACVS</sequence>